<name>A0AAN9BKL1_9CAEN</name>
<dbReference type="Pfam" id="PF04636">
    <property type="entry name" value="PA26"/>
    <property type="match status" value="1"/>
</dbReference>
<dbReference type="PANTHER" id="PTHR12474:SF0">
    <property type="entry name" value="SESTRIN HOMOLOG"/>
    <property type="match status" value="1"/>
</dbReference>
<dbReference type="GO" id="GO:1901031">
    <property type="term" value="P:regulation of response to reactive oxygen species"/>
    <property type="evidence" value="ECO:0007669"/>
    <property type="project" value="InterPro"/>
</dbReference>
<dbReference type="GO" id="GO:0016684">
    <property type="term" value="F:oxidoreductase activity, acting on peroxide as acceptor"/>
    <property type="evidence" value="ECO:0007669"/>
    <property type="project" value="TreeGrafter"/>
</dbReference>
<dbReference type="FunFam" id="1.20.1290.10:FF:000001">
    <property type="entry name" value="Sestrin 1"/>
    <property type="match status" value="1"/>
</dbReference>
<comment type="caution">
    <text evidence="7">The sequence shown here is derived from an EMBL/GenBank/DDBJ whole genome shotgun (WGS) entry which is preliminary data.</text>
</comment>
<keyword evidence="4" id="KW-0560">Oxidoreductase</keyword>
<accession>A0AAN9BKL1</accession>
<dbReference type="GO" id="GO:1990253">
    <property type="term" value="P:cellular response to leucine starvation"/>
    <property type="evidence" value="ECO:0007669"/>
    <property type="project" value="TreeGrafter"/>
</dbReference>
<dbReference type="PANTHER" id="PTHR12474">
    <property type="entry name" value="P53 REGULATED PA26 NUCLEAR PROTEIN SESTRIN"/>
    <property type="match status" value="1"/>
</dbReference>
<dbReference type="InterPro" id="IPR006730">
    <property type="entry name" value="Sestrin"/>
</dbReference>
<comment type="similarity">
    <text evidence="2">Belongs to the sestrin family.</text>
</comment>
<reference evidence="7 8" key="1">
    <citation type="submission" date="2024-02" db="EMBL/GenBank/DDBJ databases">
        <title>Chromosome-scale genome assembly of the rough periwinkle Littorina saxatilis.</title>
        <authorList>
            <person name="De Jode A."/>
            <person name="Faria R."/>
            <person name="Formenti G."/>
            <person name="Sims Y."/>
            <person name="Smith T.P."/>
            <person name="Tracey A."/>
            <person name="Wood J.M.D."/>
            <person name="Zagrodzka Z.B."/>
            <person name="Johannesson K."/>
            <person name="Butlin R.K."/>
            <person name="Leder E.H."/>
        </authorList>
    </citation>
    <scope>NUCLEOTIDE SEQUENCE [LARGE SCALE GENOMIC DNA]</scope>
    <source>
        <strain evidence="7">Snail1</strain>
        <tissue evidence="7">Muscle</tissue>
    </source>
</reference>
<sequence length="553" mass="63467">MADVYKLEDQNVDVLRFLYVSQSSAKGRAEALENIQTALDSWLDGYGSPPNSGGAGILNGLDRRAFIQELVPDLLRLSLTCPLDEVRNKCKDILTEVKERGPGVKVPRALKCGPSRFIPASEIDPADTTNEDKQMVFIESFLQNNRLENLHQVMGYHPRYLEAFVKTQNYLLRDDGPLPFPYRHYIALMAAARHQCVYLVRLHAQEFLLQGGDAQWLRGLEYAPQKLRNLCEVNNILAHRPWLLNKNHIEKLTRGNDTWSLSEMMQALIIIAHFHSLCSFIMGCGLAPEIDQGGCTTRNASSSGDDESEDYSSDSSVGGEMNANQVLEEDSLESLMQRMKELTESTHEEEPTQEELLKRFELVENQSSEISVPTKEKTSKKEEVLRFVTNSDFTYNDFAKRAPGLDIPTFRIQDYSWEDHAFSLANRLYSDIGNLLDDRFNIAFNLTYYTMGDIRSVDTSAFRQAIWYYIHCMYGIRHDDYDYAQVNQLLERNLKTYIKTVCCFPERITKKDYEGVMKGFKHSEKVHVNMMITEARMQAELLYALRAVNHYMT</sequence>
<evidence type="ECO:0000313" key="8">
    <source>
        <dbReference type="Proteomes" id="UP001374579"/>
    </source>
</evidence>
<dbReference type="Proteomes" id="UP001374579">
    <property type="component" value="Unassembled WGS sequence"/>
</dbReference>
<evidence type="ECO:0000313" key="7">
    <source>
        <dbReference type="EMBL" id="KAK7106836.1"/>
    </source>
</evidence>
<dbReference type="Gene3D" id="1.20.1290.10">
    <property type="entry name" value="AhpD-like"/>
    <property type="match status" value="1"/>
</dbReference>
<evidence type="ECO:0000256" key="2">
    <source>
        <dbReference type="ARBA" id="ARBA00008350"/>
    </source>
</evidence>
<dbReference type="GO" id="GO:0070728">
    <property type="term" value="F:L-leucine binding"/>
    <property type="evidence" value="ECO:0007669"/>
    <property type="project" value="TreeGrafter"/>
</dbReference>
<dbReference type="GO" id="GO:0005634">
    <property type="term" value="C:nucleus"/>
    <property type="evidence" value="ECO:0007669"/>
    <property type="project" value="InterPro"/>
</dbReference>
<protein>
    <recommendedName>
        <fullName evidence="9">Sestrin-like protein</fullName>
    </recommendedName>
</protein>
<comment type="catalytic activity">
    <reaction evidence="5">
        <text>a hydroperoxide + L-cysteinyl-[protein] = S-hydroxy-L-cysteinyl-[protein] + an alcohol</text>
        <dbReference type="Rhea" id="RHEA:67124"/>
        <dbReference type="Rhea" id="RHEA-COMP:10131"/>
        <dbReference type="Rhea" id="RHEA-COMP:17193"/>
        <dbReference type="ChEBI" id="CHEBI:29950"/>
        <dbReference type="ChEBI" id="CHEBI:30879"/>
        <dbReference type="ChEBI" id="CHEBI:35924"/>
        <dbReference type="ChEBI" id="CHEBI:61973"/>
    </reaction>
    <physiologicalReaction direction="left-to-right" evidence="5">
        <dbReference type="Rhea" id="RHEA:67125"/>
    </physiologicalReaction>
</comment>
<evidence type="ECO:0000256" key="6">
    <source>
        <dbReference type="SAM" id="MobiDB-lite"/>
    </source>
</evidence>
<dbReference type="InterPro" id="IPR029032">
    <property type="entry name" value="AhpD-like"/>
</dbReference>
<dbReference type="AlphaFoldDB" id="A0AAN9BKL1"/>
<organism evidence="7 8">
    <name type="scientific">Littorina saxatilis</name>
    <dbReference type="NCBI Taxonomy" id="31220"/>
    <lineage>
        <taxon>Eukaryota</taxon>
        <taxon>Metazoa</taxon>
        <taxon>Spiralia</taxon>
        <taxon>Lophotrochozoa</taxon>
        <taxon>Mollusca</taxon>
        <taxon>Gastropoda</taxon>
        <taxon>Caenogastropoda</taxon>
        <taxon>Littorinimorpha</taxon>
        <taxon>Littorinoidea</taxon>
        <taxon>Littorinidae</taxon>
        <taxon>Littorina</taxon>
    </lineage>
</organism>
<dbReference type="SUPFAM" id="SSF69118">
    <property type="entry name" value="AhpD-like"/>
    <property type="match status" value="1"/>
</dbReference>
<comment type="subcellular location">
    <subcellularLocation>
        <location evidence="1">Cytoplasm</location>
    </subcellularLocation>
</comment>
<dbReference type="GO" id="GO:1904262">
    <property type="term" value="P:negative regulation of TORC1 signaling"/>
    <property type="evidence" value="ECO:0007669"/>
    <property type="project" value="UniProtKB-ARBA"/>
</dbReference>
<evidence type="ECO:0000256" key="3">
    <source>
        <dbReference type="ARBA" id="ARBA00022490"/>
    </source>
</evidence>
<proteinExistence type="inferred from homology"/>
<dbReference type="GO" id="GO:0005737">
    <property type="term" value="C:cytoplasm"/>
    <property type="evidence" value="ECO:0007669"/>
    <property type="project" value="UniProtKB-SubCell"/>
</dbReference>
<feature type="region of interest" description="Disordered" evidence="6">
    <location>
        <begin position="295"/>
        <end position="323"/>
    </location>
</feature>
<keyword evidence="8" id="KW-1185">Reference proteome</keyword>
<dbReference type="EMBL" id="JBAMIC010000005">
    <property type="protein sequence ID" value="KAK7106836.1"/>
    <property type="molecule type" value="Genomic_DNA"/>
</dbReference>
<dbReference type="GO" id="GO:0071233">
    <property type="term" value="P:cellular response to L-leucine"/>
    <property type="evidence" value="ECO:0007669"/>
    <property type="project" value="TreeGrafter"/>
</dbReference>
<evidence type="ECO:0008006" key="9">
    <source>
        <dbReference type="Google" id="ProtNLM"/>
    </source>
</evidence>
<gene>
    <name evidence="7" type="ORF">V1264_016560</name>
</gene>
<evidence type="ECO:0000256" key="1">
    <source>
        <dbReference type="ARBA" id="ARBA00004496"/>
    </source>
</evidence>
<keyword evidence="3" id="KW-0963">Cytoplasm</keyword>
<dbReference type="GO" id="GO:0016239">
    <property type="term" value="P:positive regulation of macroautophagy"/>
    <property type="evidence" value="ECO:0007669"/>
    <property type="project" value="TreeGrafter"/>
</dbReference>
<evidence type="ECO:0000256" key="4">
    <source>
        <dbReference type="ARBA" id="ARBA00023002"/>
    </source>
</evidence>
<evidence type="ECO:0000256" key="5">
    <source>
        <dbReference type="ARBA" id="ARBA00049242"/>
    </source>
</evidence>